<proteinExistence type="predicted"/>
<dbReference type="Pfam" id="PF01569">
    <property type="entry name" value="PAP2"/>
    <property type="match status" value="1"/>
</dbReference>
<feature type="domain" description="Phosphatidic acid phosphatase type 2/haloperoxidase" evidence="2">
    <location>
        <begin position="262"/>
        <end position="413"/>
    </location>
</feature>
<dbReference type="PANTHER" id="PTHR34599">
    <property type="entry name" value="PEROXIDASE-RELATED"/>
    <property type="match status" value="1"/>
</dbReference>
<dbReference type="InterPro" id="IPR052559">
    <property type="entry name" value="V-haloperoxidase"/>
</dbReference>
<sequence>MRASLFFSALAAATANAAYSGDIVSYWVDQTSALVNGTIIGGLQSPPSSWYVAIVTGAIYEAAIKSKKESLAYQQLAVSHAAHNAIVWVFHGTRNYNAADASLRAVLPAIGLAANTTDGKSAIETGRKAAKKVALARADDGISDFVDFTHGPKNPGVYQVTPGGSPFPDTPQARFVRPFAGLGNITRFRSPPPPKITEKEYEEAVVYIKAQGAQNSTVRTAYDTDSAYFWRESSITGWNRFAAVVVGNKLATKVVESAKFWAQLNFALANAGFASWDVKYAYTSWRPVTAFHRTDIWLPSGLNVSDPSWVPLLRPTPNHPDYVSTHSTFGGAAAAVIRAWNGGDTIDATWSSNVTLDNRGVITRRYTSLKAAAEENSKSRVFGGIHFTFAGQPGIDLGDTVARATLEVFDKNWDQF</sequence>
<evidence type="ECO:0000313" key="4">
    <source>
        <dbReference type="Proteomes" id="UP001174936"/>
    </source>
</evidence>
<dbReference type="CDD" id="cd03398">
    <property type="entry name" value="PAP2_haloperoxidase"/>
    <property type="match status" value="1"/>
</dbReference>
<dbReference type="Gene3D" id="1.10.606.20">
    <property type="match status" value="1"/>
</dbReference>
<protein>
    <submittedName>
        <fullName evidence="3">Phosphatidic acid phosphatase type 2/haloperoxidase</fullName>
    </submittedName>
</protein>
<comment type="caution">
    <text evidence="3">The sequence shown here is derived from an EMBL/GenBank/DDBJ whole genome shotgun (WGS) entry which is preliminary data.</text>
</comment>
<accession>A0AA39YS28</accession>
<evidence type="ECO:0000256" key="1">
    <source>
        <dbReference type="SAM" id="SignalP"/>
    </source>
</evidence>
<reference evidence="3" key="1">
    <citation type="submission" date="2023-06" db="EMBL/GenBank/DDBJ databases">
        <title>Genome-scale phylogeny and comparative genomics of the fungal order Sordariales.</title>
        <authorList>
            <consortium name="Lawrence Berkeley National Laboratory"/>
            <person name="Hensen N."/>
            <person name="Bonometti L."/>
            <person name="Westerberg I."/>
            <person name="Brannstrom I.O."/>
            <person name="Guillou S."/>
            <person name="Cros-Aarteil S."/>
            <person name="Calhoun S."/>
            <person name="Haridas S."/>
            <person name="Kuo A."/>
            <person name="Mondo S."/>
            <person name="Pangilinan J."/>
            <person name="Riley R."/>
            <person name="Labutti K."/>
            <person name="Andreopoulos B."/>
            <person name="Lipzen A."/>
            <person name="Chen C."/>
            <person name="Yanf M."/>
            <person name="Daum C."/>
            <person name="Ng V."/>
            <person name="Clum A."/>
            <person name="Steindorff A."/>
            <person name="Ohm R."/>
            <person name="Martin F."/>
            <person name="Silar P."/>
            <person name="Natvig D."/>
            <person name="Lalanne C."/>
            <person name="Gautier V."/>
            <person name="Ament-Velasquez S.L."/>
            <person name="Kruys A."/>
            <person name="Hutchinson M.I."/>
            <person name="Powell A.J."/>
            <person name="Barry K."/>
            <person name="Miller A.N."/>
            <person name="Grigoriev I.V."/>
            <person name="Debuchy R."/>
            <person name="Gladieux P."/>
            <person name="Thoren M.H."/>
            <person name="Johannesson H."/>
        </authorList>
    </citation>
    <scope>NUCLEOTIDE SEQUENCE</scope>
    <source>
        <strain evidence="3">SMH2532-1</strain>
    </source>
</reference>
<gene>
    <name evidence="3" type="ORF">B0T16DRAFT_319595</name>
</gene>
<dbReference type="SUPFAM" id="SSF48317">
    <property type="entry name" value="Acid phosphatase/Vanadium-dependent haloperoxidase"/>
    <property type="match status" value="1"/>
</dbReference>
<feature type="signal peptide" evidence="1">
    <location>
        <begin position="1"/>
        <end position="17"/>
    </location>
</feature>
<evidence type="ECO:0000313" key="3">
    <source>
        <dbReference type="EMBL" id="KAK0656921.1"/>
    </source>
</evidence>
<dbReference type="AlphaFoldDB" id="A0AA39YS28"/>
<dbReference type="InterPro" id="IPR036938">
    <property type="entry name" value="PAP2/HPO_sf"/>
</dbReference>
<organism evidence="3 4">
    <name type="scientific">Cercophora newfieldiana</name>
    <dbReference type="NCBI Taxonomy" id="92897"/>
    <lineage>
        <taxon>Eukaryota</taxon>
        <taxon>Fungi</taxon>
        <taxon>Dikarya</taxon>
        <taxon>Ascomycota</taxon>
        <taxon>Pezizomycotina</taxon>
        <taxon>Sordariomycetes</taxon>
        <taxon>Sordariomycetidae</taxon>
        <taxon>Sordariales</taxon>
        <taxon>Lasiosphaeriaceae</taxon>
        <taxon>Cercophora</taxon>
    </lineage>
</organism>
<keyword evidence="1" id="KW-0732">Signal</keyword>
<dbReference type="EMBL" id="JAULSV010000001">
    <property type="protein sequence ID" value="KAK0656921.1"/>
    <property type="molecule type" value="Genomic_DNA"/>
</dbReference>
<evidence type="ECO:0000259" key="2">
    <source>
        <dbReference type="Pfam" id="PF01569"/>
    </source>
</evidence>
<dbReference type="PANTHER" id="PTHR34599:SF1">
    <property type="entry name" value="PHOSPHATIDIC ACID PHOSPHATASE TYPE 2_HALOPEROXIDASE DOMAIN-CONTAINING PROTEIN"/>
    <property type="match status" value="1"/>
</dbReference>
<dbReference type="InterPro" id="IPR000326">
    <property type="entry name" value="PAP2/HPO"/>
</dbReference>
<keyword evidence="4" id="KW-1185">Reference proteome</keyword>
<feature type="chain" id="PRO_5041215919" evidence="1">
    <location>
        <begin position="18"/>
        <end position="416"/>
    </location>
</feature>
<dbReference type="Proteomes" id="UP001174936">
    <property type="component" value="Unassembled WGS sequence"/>
</dbReference>
<name>A0AA39YS28_9PEZI</name>